<evidence type="ECO:0000256" key="1">
    <source>
        <dbReference type="ARBA" id="ARBA00004429"/>
    </source>
</evidence>
<gene>
    <name evidence="18" type="ordered locus">Nitsa_0307</name>
</gene>
<keyword evidence="9" id="KW-0479">Metal-binding</keyword>
<dbReference type="Pfam" id="PF01206">
    <property type="entry name" value="TusA"/>
    <property type="match status" value="1"/>
</dbReference>
<dbReference type="GO" id="GO:0046872">
    <property type="term" value="F:metal ion binding"/>
    <property type="evidence" value="ECO:0007669"/>
    <property type="project" value="UniProtKB-KW"/>
</dbReference>
<dbReference type="eggNOG" id="COG0425">
    <property type="taxonomic scope" value="Bacteria"/>
</dbReference>
<evidence type="ECO:0000256" key="5">
    <source>
        <dbReference type="ARBA" id="ARBA00022466"/>
    </source>
</evidence>
<dbReference type="Pfam" id="PF02411">
    <property type="entry name" value="MerT"/>
    <property type="match status" value="1"/>
</dbReference>
<evidence type="ECO:0000256" key="4">
    <source>
        <dbReference type="ARBA" id="ARBA00022448"/>
    </source>
</evidence>
<dbReference type="OrthoDB" id="9801500at2"/>
<dbReference type="InterPro" id="IPR001455">
    <property type="entry name" value="TusA-like"/>
</dbReference>
<dbReference type="Gene3D" id="1.10.287.910">
    <property type="entry name" value="bacterial mercury transporter, merf"/>
    <property type="match status" value="1"/>
</dbReference>
<evidence type="ECO:0000256" key="10">
    <source>
        <dbReference type="ARBA" id="ARBA00022914"/>
    </source>
</evidence>
<feature type="compositionally biased region" description="Basic and acidic residues" evidence="15">
    <location>
        <begin position="87"/>
        <end position="96"/>
    </location>
</feature>
<keyword evidence="10" id="KW-0476">Mercury</keyword>
<accession>E6WZJ8</accession>
<proteinExistence type="inferred from homology"/>
<sequence length="238" mass="26557">MKLDCRDLDCPVPVLKTKEALESFEEGILDVELNTLSSIENIKRFVTSQGLYFEEKRLGPRHVILSIVKGYECTIEPPVPSESVTPDDNRVTRETEGALSSLSSQDTAEALRAAQITQSAKEKQQARTFYSLLFGGIVSAILASTCCLGPLLFLIFGVSVGSLSFLQWFAPYHSYFSLAAVGVVGYLWFDWWRGRKERIACATSLCKNYTLYLSLGTLFVAVMVSYPWWAGYLLMMGD</sequence>
<feature type="transmembrane region" description="Helical" evidence="16">
    <location>
        <begin position="209"/>
        <end position="229"/>
    </location>
</feature>
<keyword evidence="6" id="KW-1003">Cell membrane</keyword>
<dbReference type="InterPro" id="IPR003457">
    <property type="entry name" value="Transprt_MerT"/>
</dbReference>
<feature type="transmembrane region" description="Helical" evidence="16">
    <location>
        <begin position="168"/>
        <end position="189"/>
    </location>
</feature>
<evidence type="ECO:0000256" key="3">
    <source>
        <dbReference type="ARBA" id="ARBA00017053"/>
    </source>
</evidence>
<evidence type="ECO:0000256" key="6">
    <source>
        <dbReference type="ARBA" id="ARBA00022475"/>
    </source>
</evidence>
<keyword evidence="19" id="KW-1185">Reference proteome</keyword>
<feature type="transmembrane region" description="Helical" evidence="16">
    <location>
        <begin position="129"/>
        <end position="156"/>
    </location>
</feature>
<comment type="function">
    <text evidence="14">Involved in mercury resistance. Probably transfers a mercuric ion from the periplasmic Hg(2+)-binding protein MerP to the cytoplasmic mercuric reductase MerA.</text>
</comment>
<evidence type="ECO:0000256" key="13">
    <source>
        <dbReference type="ARBA" id="ARBA00030934"/>
    </source>
</evidence>
<keyword evidence="4" id="KW-0813">Transport</keyword>
<dbReference type="InterPro" id="IPR036868">
    <property type="entry name" value="TusA-like_sf"/>
</dbReference>
<comment type="subcellular location">
    <subcellularLocation>
        <location evidence="1">Cell inner membrane</location>
        <topology evidence="1">Multi-pass membrane protein</topology>
    </subcellularLocation>
</comment>
<dbReference type="HOGENOM" id="CLU_1376875_0_0_7"/>
<evidence type="ECO:0000256" key="16">
    <source>
        <dbReference type="SAM" id="Phobius"/>
    </source>
</evidence>
<dbReference type="STRING" id="749222.Nitsa_0307"/>
<evidence type="ECO:0000256" key="2">
    <source>
        <dbReference type="ARBA" id="ARBA00008224"/>
    </source>
</evidence>
<name>E6WZJ8_NITSE</name>
<keyword evidence="11 16" id="KW-1133">Transmembrane helix</keyword>
<feature type="domain" description="UPF0033" evidence="17">
    <location>
        <begin position="2"/>
        <end position="56"/>
    </location>
</feature>
<feature type="region of interest" description="Disordered" evidence="15">
    <location>
        <begin position="79"/>
        <end position="103"/>
    </location>
</feature>
<dbReference type="SUPFAM" id="SSF64307">
    <property type="entry name" value="SirA-like"/>
    <property type="match status" value="1"/>
</dbReference>
<evidence type="ECO:0000256" key="8">
    <source>
        <dbReference type="ARBA" id="ARBA00022692"/>
    </source>
</evidence>
<dbReference type="RefSeq" id="WP_013553275.1">
    <property type="nucleotide sequence ID" value="NC_014935.1"/>
</dbReference>
<keyword evidence="8 16" id="KW-0812">Transmembrane</keyword>
<evidence type="ECO:0000256" key="12">
    <source>
        <dbReference type="ARBA" id="ARBA00023136"/>
    </source>
</evidence>
<organism evidence="18 19">
    <name type="scientific">Nitratifractor salsuginis (strain DSM 16511 / JCM 12458 / E9I37-1)</name>
    <dbReference type="NCBI Taxonomy" id="749222"/>
    <lineage>
        <taxon>Bacteria</taxon>
        <taxon>Pseudomonadati</taxon>
        <taxon>Campylobacterota</taxon>
        <taxon>Epsilonproteobacteria</taxon>
        <taxon>Campylobacterales</taxon>
        <taxon>Sulfurovaceae</taxon>
        <taxon>Nitratifractor</taxon>
    </lineage>
</organism>
<dbReference type="GO" id="GO:0015097">
    <property type="term" value="F:mercury ion transmembrane transporter activity"/>
    <property type="evidence" value="ECO:0007669"/>
    <property type="project" value="InterPro"/>
</dbReference>
<evidence type="ECO:0000313" key="18">
    <source>
        <dbReference type="EMBL" id="ADV45578.1"/>
    </source>
</evidence>
<evidence type="ECO:0000259" key="17">
    <source>
        <dbReference type="Pfam" id="PF01206"/>
    </source>
</evidence>
<protein>
    <recommendedName>
        <fullName evidence="3">Mercuric transport protein MerT</fullName>
    </recommendedName>
    <alternativeName>
        <fullName evidence="13">Mercury ion transport protein</fullName>
    </alternativeName>
</protein>
<evidence type="ECO:0000313" key="19">
    <source>
        <dbReference type="Proteomes" id="UP000008633"/>
    </source>
</evidence>
<dbReference type="AlphaFoldDB" id="E6WZJ8"/>
<evidence type="ECO:0000256" key="14">
    <source>
        <dbReference type="ARBA" id="ARBA00045720"/>
    </source>
</evidence>
<dbReference type="EMBL" id="CP002452">
    <property type="protein sequence ID" value="ADV45578.1"/>
    <property type="molecule type" value="Genomic_DNA"/>
</dbReference>
<evidence type="ECO:0000256" key="11">
    <source>
        <dbReference type="ARBA" id="ARBA00022989"/>
    </source>
</evidence>
<reference evidence="19" key="2">
    <citation type="submission" date="2011-01" db="EMBL/GenBank/DDBJ databases">
        <title>The complete genome of Nitratifractor salsuginis DSM 16511.</title>
        <authorList>
            <consortium name="US DOE Joint Genome Institute (JGI-PGF)"/>
            <person name="Lucas S."/>
            <person name="Copeland A."/>
            <person name="Lapidus A."/>
            <person name="Bruce D."/>
            <person name="Goodwin L."/>
            <person name="Pitluck S."/>
            <person name="Kyrpides N."/>
            <person name="Mavromatis K."/>
            <person name="Ivanova N."/>
            <person name="Mikhailova N."/>
            <person name="Zeytun A."/>
            <person name="Detter J.C."/>
            <person name="Tapia R."/>
            <person name="Han C."/>
            <person name="Land M."/>
            <person name="Hauser L."/>
            <person name="Markowitz V."/>
            <person name="Cheng J.-F."/>
            <person name="Hugenholtz P."/>
            <person name="Woyke T."/>
            <person name="Wu D."/>
            <person name="Tindall B."/>
            <person name="Schuetze A."/>
            <person name="Brambilla E."/>
            <person name="Klenk H.-P."/>
            <person name="Eisen J.A."/>
        </authorList>
    </citation>
    <scope>NUCLEOTIDE SEQUENCE [LARGE SCALE GENOMIC DNA]</scope>
    <source>
        <strain evidence="19">DSM 16511 / JCM 12458 / E9I37-1</strain>
    </source>
</reference>
<reference evidence="18 19" key="1">
    <citation type="journal article" date="2011" name="Stand. Genomic Sci.">
        <title>Complete genome sequence of Nitratifractor salsuginis type strain (E9I37-1).</title>
        <authorList>
            <person name="Anderson I."/>
            <person name="Sikorski J."/>
            <person name="Zeytun A."/>
            <person name="Nolan M."/>
            <person name="Lapidus A."/>
            <person name="Lucas S."/>
            <person name="Hammon N."/>
            <person name="Deshpande S."/>
            <person name="Cheng J.F."/>
            <person name="Tapia R."/>
            <person name="Han C."/>
            <person name="Goodwin L."/>
            <person name="Pitluck S."/>
            <person name="Liolios K."/>
            <person name="Pagani I."/>
            <person name="Ivanova N."/>
            <person name="Huntemann M."/>
            <person name="Mavromatis K."/>
            <person name="Ovchinikova G."/>
            <person name="Pati A."/>
            <person name="Chen A."/>
            <person name="Palaniappan K."/>
            <person name="Land M."/>
            <person name="Hauser L."/>
            <person name="Brambilla E.M."/>
            <person name="Ngatchou-Djao O.D."/>
            <person name="Rohde M."/>
            <person name="Tindall B.J."/>
            <person name="Goker M."/>
            <person name="Detter J.C."/>
            <person name="Woyke T."/>
            <person name="Bristow J."/>
            <person name="Eisen J.A."/>
            <person name="Markowitz V."/>
            <person name="Hugenholtz P."/>
            <person name="Klenk H.P."/>
            <person name="Kyrpides N.C."/>
        </authorList>
    </citation>
    <scope>NUCLEOTIDE SEQUENCE [LARGE SCALE GENOMIC DNA]</scope>
    <source>
        <strain evidence="19">DSM 16511 / JCM 12458 / E9I37-1</strain>
    </source>
</reference>
<dbReference type="Gene3D" id="3.30.110.40">
    <property type="entry name" value="TusA-like domain"/>
    <property type="match status" value="1"/>
</dbReference>
<evidence type="ECO:0000256" key="7">
    <source>
        <dbReference type="ARBA" id="ARBA00022519"/>
    </source>
</evidence>
<comment type="similarity">
    <text evidence="2">Belongs to the MerT family.</text>
</comment>
<dbReference type="GO" id="GO:0005886">
    <property type="term" value="C:plasma membrane"/>
    <property type="evidence" value="ECO:0007669"/>
    <property type="project" value="UniProtKB-SubCell"/>
</dbReference>
<dbReference type="KEGG" id="nsa:Nitsa_0307"/>
<evidence type="ECO:0000256" key="15">
    <source>
        <dbReference type="SAM" id="MobiDB-lite"/>
    </source>
</evidence>
<evidence type="ECO:0000256" key="9">
    <source>
        <dbReference type="ARBA" id="ARBA00022723"/>
    </source>
</evidence>
<keyword evidence="12 16" id="KW-0472">Membrane</keyword>
<keyword evidence="5" id="KW-0475">Mercuric resistance</keyword>
<keyword evidence="7" id="KW-0997">Cell inner membrane</keyword>
<dbReference type="Proteomes" id="UP000008633">
    <property type="component" value="Chromosome"/>
</dbReference>